<accession>A0AAW2ZL87</accession>
<comment type="caution">
    <text evidence="19">The sequence shown here is derived from an EMBL/GenBank/DDBJ whole genome shotgun (WGS) entry which is preliminary data.</text>
</comment>
<dbReference type="GO" id="GO:0005576">
    <property type="term" value="C:extracellular region"/>
    <property type="evidence" value="ECO:0007669"/>
    <property type="project" value="UniProtKB-SubCell"/>
</dbReference>
<evidence type="ECO:0000256" key="15">
    <source>
        <dbReference type="ARBA" id="ARBA00041601"/>
    </source>
</evidence>
<dbReference type="Gene3D" id="3.20.20.300">
    <property type="entry name" value="Glycoside hydrolase, family 3, N-terminal domain"/>
    <property type="match status" value="1"/>
</dbReference>
<dbReference type="SUPFAM" id="SSF51445">
    <property type="entry name" value="(Trans)glycosidases"/>
    <property type="match status" value="1"/>
</dbReference>
<evidence type="ECO:0000313" key="20">
    <source>
        <dbReference type="Proteomes" id="UP001431209"/>
    </source>
</evidence>
<dbReference type="InterPro" id="IPR002772">
    <property type="entry name" value="Glyco_hydro_3_C"/>
</dbReference>
<evidence type="ECO:0000256" key="14">
    <source>
        <dbReference type="ARBA" id="ARBA00041276"/>
    </source>
</evidence>
<dbReference type="Proteomes" id="UP001431209">
    <property type="component" value="Unassembled WGS sequence"/>
</dbReference>
<keyword evidence="11" id="KW-0624">Polysaccharide degradation</keyword>
<dbReference type="InterPro" id="IPR017853">
    <property type="entry name" value="GH"/>
</dbReference>
<dbReference type="Pfam" id="PF01915">
    <property type="entry name" value="Glyco_hydro_3_C"/>
    <property type="match status" value="1"/>
</dbReference>
<feature type="chain" id="PRO_5043822845" description="Probable beta-glucosidase G" evidence="17">
    <location>
        <begin position="19"/>
        <end position="675"/>
    </location>
</feature>
<evidence type="ECO:0000256" key="7">
    <source>
        <dbReference type="ARBA" id="ARBA00022729"/>
    </source>
</evidence>
<dbReference type="FunFam" id="3.20.20.300:FF:000002">
    <property type="entry name" value="Probable beta-glucosidase"/>
    <property type="match status" value="1"/>
</dbReference>
<dbReference type="InterPro" id="IPR036962">
    <property type="entry name" value="Glyco_hydro_3_N_sf"/>
</dbReference>
<dbReference type="SUPFAM" id="SSF52279">
    <property type="entry name" value="Beta-D-glucan exohydrolase, C-terminal domain"/>
    <property type="match status" value="1"/>
</dbReference>
<dbReference type="PANTHER" id="PTHR42715">
    <property type="entry name" value="BETA-GLUCOSIDASE"/>
    <property type="match status" value="1"/>
</dbReference>
<feature type="domain" description="Fibronectin type III-like" evidence="18">
    <location>
        <begin position="591"/>
        <end position="662"/>
    </location>
</feature>
<sequence length="675" mass="74422">MIPINIFLVVVLGVFVTAISHEDRARDIVSKLTRQEKLSIVHGYGQLPYIGQTKAIKRLNITALRMLDGPQGIADYVNKVTCFPCVLTVASSWDIHLMRTFGEALGQEQRLKGSNVHLGPDVNIARVPENGRNYESFGEDPFLTSNLAAQYIKGVQSQGVMATVKHWALNNQETNRSLCSSNVDERTQWEIYYPAFKSAVDAEVASCMCAYNKVNQTYSCENDNLLNRDLKQKMGFKGFVVSDWIATHSTSKSVNSGLDMEQPGGVYLDYSLDSAINENLVKESRLDDMCSRILYSMSLVGLLDHPERTGDLLTDATSEEHNKLSRTLSEQGIILLKNEKNLLPLNPSVATKIAVIGFDGHDIPDVAGEGSGHVVPPYVITPLQGIKSRISNNSTVVTYTNGQFVPLAVNQAKNANVAIVFVSQNTAEGWDRSTVLPRNQDDLVRSIVAVQPNTIVVAHVPGAIQMPWVDQIPAILFSFFPGQESGNSVSSVLFGDVNPSGKLPITLSPINPLKTKLQYPGVDNQVEYSEKLLVGYRYYDALGLGVTFPFGHGISYTKFEYANLEVYASQCGGHVSVMVDIKNVGDREGTETPQLYIEFPPEAGEPPLVLRGFKKVTIKPGQVYKVEFDRLEEIQHLSIWNTTLSDYEIIRGAFGVHVGSSSRDIRLKGGFINQL</sequence>
<comment type="catalytic activity">
    <reaction evidence="1">
        <text>Hydrolysis of terminal, non-reducing beta-D-glucosyl residues with release of beta-D-glucose.</text>
        <dbReference type="EC" id="3.2.1.21"/>
    </reaction>
</comment>
<evidence type="ECO:0000259" key="18">
    <source>
        <dbReference type="SMART" id="SM01217"/>
    </source>
</evidence>
<dbReference type="InterPro" id="IPR050288">
    <property type="entry name" value="Cellulose_deg_GH3"/>
</dbReference>
<evidence type="ECO:0000256" key="12">
    <source>
        <dbReference type="ARBA" id="ARBA00024983"/>
    </source>
</evidence>
<dbReference type="InterPro" id="IPR036881">
    <property type="entry name" value="Glyco_hydro_3_C_sf"/>
</dbReference>
<evidence type="ECO:0000256" key="3">
    <source>
        <dbReference type="ARBA" id="ARBA00004987"/>
    </source>
</evidence>
<gene>
    <name evidence="19" type="ORF">AKO1_009413</name>
</gene>
<dbReference type="AlphaFoldDB" id="A0AAW2ZL87"/>
<dbReference type="PANTHER" id="PTHR42715:SF12">
    <property type="entry name" value="BETA-GLUCOSIDASE G-RELATED"/>
    <property type="match status" value="1"/>
</dbReference>
<keyword evidence="8" id="KW-0378">Hydrolase</keyword>
<dbReference type="Pfam" id="PF00933">
    <property type="entry name" value="Glyco_hydro_3"/>
    <property type="match status" value="1"/>
</dbReference>
<keyword evidence="6" id="KW-0964">Secreted</keyword>
<evidence type="ECO:0000256" key="5">
    <source>
        <dbReference type="ARBA" id="ARBA00012744"/>
    </source>
</evidence>
<keyword evidence="10" id="KW-0326">Glycosidase</keyword>
<dbReference type="PRINTS" id="PR00133">
    <property type="entry name" value="GLHYDRLASE3"/>
</dbReference>
<feature type="signal peptide" evidence="17">
    <location>
        <begin position="1"/>
        <end position="18"/>
    </location>
</feature>
<dbReference type="InterPro" id="IPR026891">
    <property type="entry name" value="Fn3-like"/>
</dbReference>
<evidence type="ECO:0000256" key="1">
    <source>
        <dbReference type="ARBA" id="ARBA00000448"/>
    </source>
</evidence>
<proteinExistence type="inferred from homology"/>
<keyword evidence="20" id="KW-1185">Reference proteome</keyword>
<comment type="subcellular location">
    <subcellularLocation>
        <location evidence="2">Secreted</location>
    </subcellularLocation>
</comment>
<dbReference type="SMART" id="SM01217">
    <property type="entry name" value="Fn3_like"/>
    <property type="match status" value="1"/>
</dbReference>
<evidence type="ECO:0000256" key="9">
    <source>
        <dbReference type="ARBA" id="ARBA00023277"/>
    </source>
</evidence>
<dbReference type="InterPro" id="IPR001764">
    <property type="entry name" value="Glyco_hydro_3_N"/>
</dbReference>
<keyword evidence="7 17" id="KW-0732">Signal</keyword>
<reference evidence="19 20" key="1">
    <citation type="submission" date="2024-03" db="EMBL/GenBank/DDBJ databases">
        <title>The Acrasis kona genome and developmental transcriptomes reveal deep origins of eukaryotic multicellular pathways.</title>
        <authorList>
            <person name="Sheikh S."/>
            <person name="Fu C.-J."/>
            <person name="Brown M.W."/>
            <person name="Baldauf S.L."/>
        </authorList>
    </citation>
    <scope>NUCLEOTIDE SEQUENCE [LARGE SCALE GENOMIC DNA]</scope>
    <source>
        <strain evidence="19 20">ATCC MYA-3509</strain>
    </source>
</reference>
<dbReference type="InterPro" id="IPR013783">
    <property type="entry name" value="Ig-like_fold"/>
</dbReference>
<evidence type="ECO:0000256" key="17">
    <source>
        <dbReference type="SAM" id="SignalP"/>
    </source>
</evidence>
<protein>
    <recommendedName>
        <fullName evidence="13">Probable beta-glucosidase G</fullName>
        <ecNumber evidence="5">3.2.1.21</ecNumber>
    </recommendedName>
    <alternativeName>
        <fullName evidence="14">Beta-D-glucoside glucohydrolase G</fullName>
    </alternativeName>
    <alternativeName>
        <fullName evidence="15">Cellobiase G</fullName>
    </alternativeName>
    <alternativeName>
        <fullName evidence="16">Gentiobiase G</fullName>
    </alternativeName>
</protein>
<evidence type="ECO:0000256" key="6">
    <source>
        <dbReference type="ARBA" id="ARBA00022525"/>
    </source>
</evidence>
<evidence type="ECO:0000313" key="19">
    <source>
        <dbReference type="EMBL" id="KAL0490062.1"/>
    </source>
</evidence>
<evidence type="ECO:0000256" key="10">
    <source>
        <dbReference type="ARBA" id="ARBA00023295"/>
    </source>
</evidence>
<dbReference type="Pfam" id="PF14310">
    <property type="entry name" value="Fn3-like"/>
    <property type="match status" value="1"/>
</dbReference>
<name>A0AAW2ZL87_9EUKA</name>
<evidence type="ECO:0000256" key="16">
    <source>
        <dbReference type="ARBA" id="ARBA00041808"/>
    </source>
</evidence>
<comment type="pathway">
    <text evidence="3">Glycan metabolism; cellulose degradation.</text>
</comment>
<dbReference type="GO" id="GO:0008422">
    <property type="term" value="F:beta-glucosidase activity"/>
    <property type="evidence" value="ECO:0007669"/>
    <property type="project" value="UniProtKB-EC"/>
</dbReference>
<comment type="similarity">
    <text evidence="4">Belongs to the glycosyl hydrolase 3 family.</text>
</comment>
<evidence type="ECO:0000256" key="11">
    <source>
        <dbReference type="ARBA" id="ARBA00023326"/>
    </source>
</evidence>
<organism evidence="19 20">
    <name type="scientific">Acrasis kona</name>
    <dbReference type="NCBI Taxonomy" id="1008807"/>
    <lineage>
        <taxon>Eukaryota</taxon>
        <taxon>Discoba</taxon>
        <taxon>Heterolobosea</taxon>
        <taxon>Tetramitia</taxon>
        <taxon>Eutetramitia</taxon>
        <taxon>Acrasidae</taxon>
        <taxon>Acrasis</taxon>
    </lineage>
</organism>
<evidence type="ECO:0000256" key="8">
    <source>
        <dbReference type="ARBA" id="ARBA00022801"/>
    </source>
</evidence>
<evidence type="ECO:0000256" key="4">
    <source>
        <dbReference type="ARBA" id="ARBA00005336"/>
    </source>
</evidence>
<comment type="function">
    <text evidence="12">Beta-glucosidases are one of a number of cellulolytic enzymes involved in the degradation of cellulosic biomass. Catalyzes the last step releasing glucose from the inhibitory cellobiose.</text>
</comment>
<dbReference type="GO" id="GO:0009251">
    <property type="term" value="P:glucan catabolic process"/>
    <property type="evidence" value="ECO:0007669"/>
    <property type="project" value="TreeGrafter"/>
</dbReference>
<keyword evidence="9" id="KW-0119">Carbohydrate metabolism</keyword>
<evidence type="ECO:0000256" key="13">
    <source>
        <dbReference type="ARBA" id="ARBA00039579"/>
    </source>
</evidence>
<evidence type="ECO:0000256" key="2">
    <source>
        <dbReference type="ARBA" id="ARBA00004613"/>
    </source>
</evidence>
<dbReference type="Gene3D" id="3.40.50.1700">
    <property type="entry name" value="Glycoside hydrolase family 3 C-terminal domain"/>
    <property type="match status" value="1"/>
</dbReference>
<dbReference type="EMBL" id="JAOPGA020001632">
    <property type="protein sequence ID" value="KAL0490062.1"/>
    <property type="molecule type" value="Genomic_DNA"/>
</dbReference>
<dbReference type="Gene3D" id="2.60.40.10">
    <property type="entry name" value="Immunoglobulins"/>
    <property type="match status" value="1"/>
</dbReference>
<dbReference type="EC" id="3.2.1.21" evidence="5"/>